<dbReference type="Gene3D" id="3.40.630.30">
    <property type="match status" value="1"/>
</dbReference>
<keyword evidence="5" id="KW-1185">Reference proteome</keyword>
<dbReference type="CDD" id="cd04301">
    <property type="entry name" value="NAT_SF"/>
    <property type="match status" value="1"/>
</dbReference>
<dbReference type="PROSITE" id="PS51186">
    <property type="entry name" value="GNAT"/>
    <property type="match status" value="1"/>
</dbReference>
<dbReference type="InterPro" id="IPR050832">
    <property type="entry name" value="Bact_Acetyltransf"/>
</dbReference>
<dbReference type="EC" id="2.3.-.-" evidence="4"/>
<keyword evidence="1 4" id="KW-0808">Transferase</keyword>
<evidence type="ECO:0000313" key="4">
    <source>
        <dbReference type="EMBL" id="MFD1517548.1"/>
    </source>
</evidence>
<dbReference type="EMBL" id="JBHUCO010000009">
    <property type="protein sequence ID" value="MFD1517548.1"/>
    <property type="molecule type" value="Genomic_DNA"/>
</dbReference>
<protein>
    <submittedName>
        <fullName evidence="4">GNAT family N-acetyltransferase</fullName>
        <ecNumber evidence="4">2.3.-.-</ecNumber>
    </submittedName>
</protein>
<dbReference type="PANTHER" id="PTHR43877">
    <property type="entry name" value="AMINOALKYLPHOSPHONATE N-ACETYLTRANSFERASE-RELATED-RELATED"/>
    <property type="match status" value="1"/>
</dbReference>
<evidence type="ECO:0000256" key="2">
    <source>
        <dbReference type="ARBA" id="ARBA00023315"/>
    </source>
</evidence>
<dbReference type="GO" id="GO:0016746">
    <property type="term" value="F:acyltransferase activity"/>
    <property type="evidence" value="ECO:0007669"/>
    <property type="project" value="UniProtKB-KW"/>
</dbReference>
<evidence type="ECO:0000313" key="5">
    <source>
        <dbReference type="Proteomes" id="UP001597114"/>
    </source>
</evidence>
<accession>A0ABW4ERW4</accession>
<evidence type="ECO:0000256" key="1">
    <source>
        <dbReference type="ARBA" id="ARBA00022679"/>
    </source>
</evidence>
<feature type="domain" description="N-acetyltransferase" evidence="3">
    <location>
        <begin position="3"/>
        <end position="161"/>
    </location>
</feature>
<dbReference type="InterPro" id="IPR016181">
    <property type="entry name" value="Acyl_CoA_acyltransferase"/>
</dbReference>
<gene>
    <name evidence="4" type="ORF">ACFSJD_08620</name>
</gene>
<comment type="caution">
    <text evidence="4">The sequence shown here is derived from an EMBL/GenBank/DDBJ whole genome shotgun (WGS) entry which is preliminary data.</text>
</comment>
<sequence>MDLEFRLGEPHDLSALADMEAAEDTARYLTVTGIAWHEKAFDDPDQEHTVAEVDGVPVGYALLAGLAGPEEPDRAIEIRRMVLRPEWRGAGRGRAVLQAAVTRADKVHKAGRVWLRVKPQNARGRKLFLSEGFVEDHVENNVFREPDGSYSDLIVMTQTFGPA</sequence>
<proteinExistence type="predicted"/>
<evidence type="ECO:0000259" key="3">
    <source>
        <dbReference type="PROSITE" id="PS51186"/>
    </source>
</evidence>
<name>A0ABW4ERW4_9PSEU</name>
<dbReference type="Proteomes" id="UP001597114">
    <property type="component" value="Unassembled WGS sequence"/>
</dbReference>
<reference evidence="5" key="1">
    <citation type="journal article" date="2019" name="Int. J. Syst. Evol. Microbiol.">
        <title>The Global Catalogue of Microorganisms (GCM) 10K type strain sequencing project: providing services to taxonomists for standard genome sequencing and annotation.</title>
        <authorList>
            <consortium name="The Broad Institute Genomics Platform"/>
            <consortium name="The Broad Institute Genome Sequencing Center for Infectious Disease"/>
            <person name="Wu L."/>
            <person name="Ma J."/>
        </authorList>
    </citation>
    <scope>NUCLEOTIDE SEQUENCE [LARGE SCALE GENOMIC DNA]</scope>
    <source>
        <strain evidence="5">CCM 7043</strain>
    </source>
</reference>
<organism evidence="4 5">
    <name type="scientific">Pseudonocardia yunnanensis</name>
    <dbReference type="NCBI Taxonomy" id="58107"/>
    <lineage>
        <taxon>Bacteria</taxon>
        <taxon>Bacillati</taxon>
        <taxon>Actinomycetota</taxon>
        <taxon>Actinomycetes</taxon>
        <taxon>Pseudonocardiales</taxon>
        <taxon>Pseudonocardiaceae</taxon>
        <taxon>Pseudonocardia</taxon>
    </lineage>
</organism>
<keyword evidence="2 4" id="KW-0012">Acyltransferase</keyword>
<dbReference type="Pfam" id="PF00583">
    <property type="entry name" value="Acetyltransf_1"/>
    <property type="match status" value="1"/>
</dbReference>
<dbReference type="RefSeq" id="WP_344721112.1">
    <property type="nucleotide sequence ID" value="NZ_BAAAUS010000007.1"/>
</dbReference>
<dbReference type="SUPFAM" id="SSF55729">
    <property type="entry name" value="Acyl-CoA N-acyltransferases (Nat)"/>
    <property type="match status" value="1"/>
</dbReference>
<dbReference type="InterPro" id="IPR000182">
    <property type="entry name" value="GNAT_dom"/>
</dbReference>